<evidence type="ECO:0000313" key="10">
    <source>
        <dbReference type="EMBL" id="CAA9398062.1"/>
    </source>
</evidence>
<accession>A0A6J4NX85</accession>
<dbReference type="SUPFAM" id="SSF56276">
    <property type="entry name" value="S-adenosylmethionine decarboxylase"/>
    <property type="match status" value="1"/>
</dbReference>
<protein>
    <recommendedName>
        <fullName evidence="11">Adenosylmethionine decarboxylase</fullName>
    </recommendedName>
</protein>
<dbReference type="GO" id="GO:0004014">
    <property type="term" value="F:adenosylmethionine decarboxylase activity"/>
    <property type="evidence" value="ECO:0007669"/>
    <property type="project" value="InterPro"/>
</dbReference>
<organism evidence="10">
    <name type="scientific">uncultured Pyrinomonadaceae bacterium</name>
    <dbReference type="NCBI Taxonomy" id="2283094"/>
    <lineage>
        <taxon>Bacteria</taxon>
        <taxon>Pseudomonadati</taxon>
        <taxon>Acidobacteriota</taxon>
        <taxon>Blastocatellia</taxon>
        <taxon>Blastocatellales</taxon>
        <taxon>Pyrinomonadaceae</taxon>
        <taxon>environmental samples</taxon>
    </lineage>
</organism>
<keyword evidence="3" id="KW-0068">Autocatalytic cleavage</keyword>
<gene>
    <name evidence="10" type="ORF">AVDCRST_MAG74-1512</name>
</gene>
<evidence type="ECO:0008006" key="11">
    <source>
        <dbReference type="Google" id="ProtNLM"/>
    </source>
</evidence>
<comment type="cofactor">
    <cofactor evidence="1">
        <name>pyruvate</name>
        <dbReference type="ChEBI" id="CHEBI:15361"/>
    </cofactor>
</comment>
<dbReference type="InterPro" id="IPR017716">
    <property type="entry name" value="S-AdoMet_deCOase_pro-enz"/>
</dbReference>
<dbReference type="InterPro" id="IPR003826">
    <property type="entry name" value="AdoMetDC_fam_prok"/>
</dbReference>
<keyword evidence="6" id="KW-0865">Zymogen</keyword>
<dbReference type="GO" id="GO:0008295">
    <property type="term" value="P:spermidine biosynthetic process"/>
    <property type="evidence" value="ECO:0007669"/>
    <property type="project" value="UniProtKB-KW"/>
</dbReference>
<evidence type="ECO:0000256" key="9">
    <source>
        <dbReference type="ARBA" id="ARBA00023317"/>
    </source>
</evidence>
<dbReference type="GO" id="GO:0005829">
    <property type="term" value="C:cytosol"/>
    <property type="evidence" value="ECO:0007669"/>
    <property type="project" value="TreeGrafter"/>
</dbReference>
<dbReference type="PANTHER" id="PTHR33866">
    <property type="entry name" value="S-ADENOSYLMETHIONINE DECARBOXYLASE PROENZYME"/>
    <property type="match status" value="1"/>
</dbReference>
<reference evidence="10" key="1">
    <citation type="submission" date="2020-02" db="EMBL/GenBank/DDBJ databases">
        <authorList>
            <person name="Meier V. D."/>
        </authorList>
    </citation>
    <scope>NUCLEOTIDE SEQUENCE</scope>
    <source>
        <strain evidence="10">AVDCRST_MAG74</strain>
    </source>
</reference>
<proteinExistence type="predicted"/>
<dbReference type="Gene3D" id="3.60.90.10">
    <property type="entry name" value="S-adenosylmethionine decarboxylase"/>
    <property type="match status" value="1"/>
</dbReference>
<keyword evidence="5" id="KW-0620">Polyamine biosynthesis</keyword>
<dbReference type="InterPro" id="IPR016067">
    <property type="entry name" value="S-AdoMet_deCO2ase_core"/>
</dbReference>
<dbReference type="Pfam" id="PF02675">
    <property type="entry name" value="AdoMet_dc"/>
    <property type="match status" value="1"/>
</dbReference>
<evidence type="ECO:0000256" key="5">
    <source>
        <dbReference type="ARBA" id="ARBA00023115"/>
    </source>
</evidence>
<evidence type="ECO:0000256" key="6">
    <source>
        <dbReference type="ARBA" id="ARBA00023145"/>
    </source>
</evidence>
<keyword evidence="2" id="KW-0210">Decarboxylase</keyword>
<evidence type="ECO:0000256" key="2">
    <source>
        <dbReference type="ARBA" id="ARBA00022793"/>
    </source>
</evidence>
<dbReference type="EMBL" id="CADCUR010000115">
    <property type="protein sequence ID" value="CAA9398062.1"/>
    <property type="molecule type" value="Genomic_DNA"/>
</dbReference>
<evidence type="ECO:0000256" key="8">
    <source>
        <dbReference type="ARBA" id="ARBA00023270"/>
    </source>
</evidence>
<keyword evidence="9" id="KW-0670">Pyruvate</keyword>
<evidence type="ECO:0000256" key="1">
    <source>
        <dbReference type="ARBA" id="ARBA00001928"/>
    </source>
</evidence>
<keyword evidence="7" id="KW-0456">Lyase</keyword>
<dbReference type="PANTHER" id="PTHR33866:SF2">
    <property type="entry name" value="S-ADENOSYLMETHIONINE DECARBOXYLASE PROENZYME"/>
    <property type="match status" value="1"/>
</dbReference>
<keyword evidence="4" id="KW-0745">Spermidine biosynthesis</keyword>
<name>A0A6J4NX85_9BACT</name>
<sequence length="131" mass="14810">MIVGTEWLIEAFDCEAEKLREVETLREVFSRLVADLNLKTLGAGFWHQFGGERGITGLVALTESHLACHTYPEYKTATFNLYCCRTRPTWNWEANLMEMLGAKTVNVQKIERGNEKSKIQNLNSKIAGGEA</sequence>
<dbReference type="NCBIfam" id="TIGR03330">
    <property type="entry name" value="SAM_DCase_Bsu"/>
    <property type="match status" value="1"/>
</dbReference>
<evidence type="ECO:0000256" key="4">
    <source>
        <dbReference type="ARBA" id="ARBA00023066"/>
    </source>
</evidence>
<evidence type="ECO:0000256" key="7">
    <source>
        <dbReference type="ARBA" id="ARBA00023239"/>
    </source>
</evidence>
<evidence type="ECO:0000256" key="3">
    <source>
        <dbReference type="ARBA" id="ARBA00022813"/>
    </source>
</evidence>
<keyword evidence="8" id="KW-0704">Schiff base</keyword>
<dbReference type="AlphaFoldDB" id="A0A6J4NX85"/>